<keyword evidence="1" id="KW-1185">Reference proteome</keyword>
<evidence type="ECO:0000313" key="2">
    <source>
        <dbReference type="WBParaSite" id="nRc.2.0.1.t20180-RA"/>
    </source>
</evidence>
<proteinExistence type="predicted"/>
<dbReference type="WBParaSite" id="nRc.2.0.1.t20180-RA">
    <property type="protein sequence ID" value="nRc.2.0.1.t20180-RA"/>
    <property type="gene ID" value="nRc.2.0.1.g20180"/>
</dbReference>
<reference evidence="2" key="1">
    <citation type="submission" date="2022-11" db="UniProtKB">
        <authorList>
            <consortium name="WormBaseParasite"/>
        </authorList>
    </citation>
    <scope>IDENTIFICATION</scope>
</reference>
<evidence type="ECO:0000313" key="1">
    <source>
        <dbReference type="Proteomes" id="UP000887565"/>
    </source>
</evidence>
<accession>A0A915J1A9</accession>
<organism evidence="1 2">
    <name type="scientific">Romanomermis culicivorax</name>
    <name type="common">Nematode worm</name>
    <dbReference type="NCBI Taxonomy" id="13658"/>
    <lineage>
        <taxon>Eukaryota</taxon>
        <taxon>Metazoa</taxon>
        <taxon>Ecdysozoa</taxon>
        <taxon>Nematoda</taxon>
        <taxon>Enoplea</taxon>
        <taxon>Dorylaimia</taxon>
        <taxon>Mermithida</taxon>
        <taxon>Mermithoidea</taxon>
        <taxon>Mermithidae</taxon>
        <taxon>Romanomermis</taxon>
    </lineage>
</organism>
<sequence>MIAVISEEMHDQLIKHLTKKQSPLSLILDRSTDNSQDHYLITYFQALESNIPILCFYKLILLEADETAIPVYSKHYGMRGRQKNMDLHII</sequence>
<name>A0A915J1A9_ROMCU</name>
<protein>
    <submittedName>
        <fullName evidence="2">Uncharacterized protein</fullName>
    </submittedName>
</protein>
<dbReference type="AlphaFoldDB" id="A0A915J1A9"/>
<dbReference type="Proteomes" id="UP000887565">
    <property type="component" value="Unplaced"/>
</dbReference>